<dbReference type="InterPro" id="IPR050598">
    <property type="entry name" value="AminoAcid_Transporter"/>
</dbReference>
<dbReference type="Pfam" id="PF13520">
    <property type="entry name" value="AA_permease_2"/>
    <property type="match status" value="1"/>
</dbReference>
<organism evidence="6 7">
    <name type="scientific">Allomyces macrogynus (strain ATCC 38327)</name>
    <name type="common">Allomyces javanicus var. macrogynus</name>
    <dbReference type="NCBI Taxonomy" id="578462"/>
    <lineage>
        <taxon>Eukaryota</taxon>
        <taxon>Fungi</taxon>
        <taxon>Fungi incertae sedis</taxon>
        <taxon>Blastocladiomycota</taxon>
        <taxon>Blastocladiomycetes</taxon>
        <taxon>Blastocladiales</taxon>
        <taxon>Blastocladiaceae</taxon>
        <taxon>Allomyces</taxon>
    </lineage>
</organism>
<keyword evidence="2 5" id="KW-0812">Transmembrane</keyword>
<dbReference type="PANTHER" id="PTHR11785:SF353">
    <property type="entry name" value="METHIONINE TRANSPORTER (EUROFUNG)"/>
    <property type="match status" value="1"/>
</dbReference>
<evidence type="ECO:0000256" key="2">
    <source>
        <dbReference type="ARBA" id="ARBA00022692"/>
    </source>
</evidence>
<keyword evidence="4 5" id="KW-0472">Membrane</keyword>
<evidence type="ECO:0000256" key="3">
    <source>
        <dbReference type="ARBA" id="ARBA00022989"/>
    </source>
</evidence>
<dbReference type="GO" id="GO:0015179">
    <property type="term" value="F:L-amino acid transmembrane transporter activity"/>
    <property type="evidence" value="ECO:0007669"/>
    <property type="project" value="TreeGrafter"/>
</dbReference>
<dbReference type="Gene3D" id="1.20.1740.10">
    <property type="entry name" value="Amino acid/polyamine transporter I"/>
    <property type="match status" value="1"/>
</dbReference>
<feature type="transmembrane region" description="Helical" evidence="5">
    <location>
        <begin position="43"/>
        <end position="67"/>
    </location>
</feature>
<accession>A0A0L0RVQ6</accession>
<dbReference type="Proteomes" id="UP000054350">
    <property type="component" value="Unassembled WGS sequence"/>
</dbReference>
<evidence type="ECO:0000313" key="6">
    <source>
        <dbReference type="EMBL" id="KNE54229.1"/>
    </source>
</evidence>
<feature type="transmembrane region" description="Helical" evidence="5">
    <location>
        <begin position="278"/>
        <end position="299"/>
    </location>
</feature>
<dbReference type="AlphaFoldDB" id="A0A0L0RVQ6"/>
<feature type="transmembrane region" description="Helical" evidence="5">
    <location>
        <begin position="408"/>
        <end position="426"/>
    </location>
</feature>
<dbReference type="GO" id="GO:0016020">
    <property type="term" value="C:membrane"/>
    <property type="evidence" value="ECO:0007669"/>
    <property type="project" value="UniProtKB-SubCell"/>
</dbReference>
<protein>
    <recommendedName>
        <fullName evidence="8">Amino acid permease/ SLC12A domain-containing protein</fullName>
    </recommendedName>
</protein>
<dbReference type="OrthoDB" id="5982228at2759"/>
<evidence type="ECO:0000313" key="7">
    <source>
        <dbReference type="Proteomes" id="UP000054350"/>
    </source>
</evidence>
<dbReference type="OMA" id="FYMGCEV"/>
<proteinExistence type="predicted"/>
<name>A0A0L0RVQ6_ALLM3</name>
<keyword evidence="3 5" id="KW-1133">Transmembrane helix</keyword>
<reference evidence="7" key="2">
    <citation type="submission" date="2009-11" db="EMBL/GenBank/DDBJ databases">
        <title>The Genome Sequence of Allomyces macrogynus strain ATCC 38327.</title>
        <authorList>
            <consortium name="The Broad Institute Genome Sequencing Platform"/>
            <person name="Russ C."/>
            <person name="Cuomo C."/>
            <person name="Shea T."/>
            <person name="Young S.K."/>
            <person name="Zeng Q."/>
            <person name="Koehrsen M."/>
            <person name="Haas B."/>
            <person name="Borodovsky M."/>
            <person name="Guigo R."/>
            <person name="Alvarado L."/>
            <person name="Berlin A."/>
            <person name="Borenstein D."/>
            <person name="Chen Z."/>
            <person name="Engels R."/>
            <person name="Freedman E."/>
            <person name="Gellesch M."/>
            <person name="Goldberg J."/>
            <person name="Griggs A."/>
            <person name="Gujja S."/>
            <person name="Heiman D."/>
            <person name="Hepburn T."/>
            <person name="Howarth C."/>
            <person name="Jen D."/>
            <person name="Larson L."/>
            <person name="Lewis B."/>
            <person name="Mehta T."/>
            <person name="Park D."/>
            <person name="Pearson M."/>
            <person name="Roberts A."/>
            <person name="Saif S."/>
            <person name="Shenoy N."/>
            <person name="Sisk P."/>
            <person name="Stolte C."/>
            <person name="Sykes S."/>
            <person name="Walk T."/>
            <person name="White J."/>
            <person name="Yandava C."/>
            <person name="Burger G."/>
            <person name="Gray M.W."/>
            <person name="Holland P.W.H."/>
            <person name="King N."/>
            <person name="Lang F.B.F."/>
            <person name="Roger A.J."/>
            <person name="Ruiz-Trillo I."/>
            <person name="Lander E."/>
            <person name="Nusbaum C."/>
        </authorList>
    </citation>
    <scope>NUCLEOTIDE SEQUENCE [LARGE SCALE GENOMIC DNA]</scope>
    <source>
        <strain evidence="7">ATCC 38327</strain>
    </source>
</reference>
<keyword evidence="7" id="KW-1185">Reference proteome</keyword>
<evidence type="ECO:0008006" key="8">
    <source>
        <dbReference type="Google" id="ProtNLM"/>
    </source>
</evidence>
<dbReference type="PIRSF" id="PIRSF006060">
    <property type="entry name" value="AA_transporter"/>
    <property type="match status" value="1"/>
</dbReference>
<dbReference type="eggNOG" id="KOG1287">
    <property type="taxonomic scope" value="Eukaryota"/>
</dbReference>
<dbReference type="InterPro" id="IPR002293">
    <property type="entry name" value="AA/rel_permease1"/>
</dbReference>
<dbReference type="STRING" id="578462.A0A0L0RVQ6"/>
<evidence type="ECO:0000256" key="1">
    <source>
        <dbReference type="ARBA" id="ARBA00004141"/>
    </source>
</evidence>
<feature type="transmembrane region" description="Helical" evidence="5">
    <location>
        <begin position="472"/>
        <end position="494"/>
    </location>
</feature>
<feature type="transmembrane region" description="Helical" evidence="5">
    <location>
        <begin position="195"/>
        <end position="219"/>
    </location>
</feature>
<dbReference type="EMBL" id="GG745328">
    <property type="protein sequence ID" value="KNE54229.1"/>
    <property type="molecule type" value="Genomic_DNA"/>
</dbReference>
<feature type="transmembrane region" description="Helical" evidence="5">
    <location>
        <begin position="447"/>
        <end position="466"/>
    </location>
</feature>
<feature type="transmembrane region" description="Helical" evidence="5">
    <location>
        <begin position="328"/>
        <end position="347"/>
    </location>
</feature>
<dbReference type="VEuPathDB" id="FungiDB:AMAG_00220"/>
<feature type="transmembrane region" description="Helical" evidence="5">
    <location>
        <begin position="170"/>
        <end position="189"/>
    </location>
</feature>
<gene>
    <name evidence="6" type="ORF">AMAG_00220</name>
</gene>
<dbReference type="PANTHER" id="PTHR11785">
    <property type="entry name" value="AMINO ACID TRANSPORTER"/>
    <property type="match status" value="1"/>
</dbReference>
<evidence type="ECO:0000256" key="4">
    <source>
        <dbReference type="ARBA" id="ARBA00023136"/>
    </source>
</evidence>
<comment type="subcellular location">
    <subcellularLocation>
        <location evidence="1">Membrane</location>
        <topology evidence="1">Multi-pass membrane protein</topology>
    </subcellularLocation>
</comment>
<feature type="transmembrane region" description="Helical" evidence="5">
    <location>
        <begin position="73"/>
        <end position="91"/>
    </location>
</feature>
<reference evidence="6 7" key="1">
    <citation type="submission" date="2009-11" db="EMBL/GenBank/DDBJ databases">
        <title>Annotation of Allomyces macrogynus ATCC 38327.</title>
        <authorList>
            <consortium name="The Broad Institute Genome Sequencing Platform"/>
            <person name="Russ C."/>
            <person name="Cuomo C."/>
            <person name="Burger G."/>
            <person name="Gray M.W."/>
            <person name="Holland P.W.H."/>
            <person name="King N."/>
            <person name="Lang F.B.F."/>
            <person name="Roger A.J."/>
            <person name="Ruiz-Trillo I."/>
            <person name="Young S.K."/>
            <person name="Zeng Q."/>
            <person name="Gargeya S."/>
            <person name="Fitzgerald M."/>
            <person name="Haas B."/>
            <person name="Abouelleil A."/>
            <person name="Alvarado L."/>
            <person name="Arachchi H.M."/>
            <person name="Berlin A."/>
            <person name="Chapman S.B."/>
            <person name="Gearin G."/>
            <person name="Goldberg J."/>
            <person name="Griggs A."/>
            <person name="Gujja S."/>
            <person name="Hansen M."/>
            <person name="Heiman D."/>
            <person name="Howarth C."/>
            <person name="Larimer J."/>
            <person name="Lui A."/>
            <person name="MacDonald P.J.P."/>
            <person name="McCowen C."/>
            <person name="Montmayeur A."/>
            <person name="Murphy C."/>
            <person name="Neiman D."/>
            <person name="Pearson M."/>
            <person name="Priest M."/>
            <person name="Roberts A."/>
            <person name="Saif S."/>
            <person name="Shea T."/>
            <person name="Sisk P."/>
            <person name="Stolte C."/>
            <person name="Sykes S."/>
            <person name="Wortman J."/>
            <person name="Nusbaum C."/>
            <person name="Birren B."/>
        </authorList>
    </citation>
    <scope>NUCLEOTIDE SEQUENCE [LARGE SCALE GENOMIC DNA]</scope>
    <source>
        <strain evidence="6 7">ATCC 38327</strain>
    </source>
</reference>
<feature type="transmembrane region" description="Helical" evidence="5">
    <location>
        <begin position="382"/>
        <end position="402"/>
    </location>
</feature>
<sequence>MATTSTMDSAEKGVGKGDGDVAMLSAETSGSGLAPRLNVVQGAALIAGGMIGSGIFTNPGAIIALVGATGPALILWIIGSVLAFTAAMCYAEWGSRITQSGGDAPFFDHAFRRPPRFFAVIFSWTRVALINPGYNASLSLIAGQYFAAAFPETFPSDPNVEYGEFYAKRIAVVLMVLQTLVILLSNNIAGRFLSISTALSVTCLVLFCGTGLITLFGVLPGKRNLESLSSEHLFAGTTSNPGAFAAAMFKVMWAQDGFANLASSLGELKDPKKNVGRASILGISVVAVLYLFANFTYLVSLPFDTIITAGDALAAVWGEHMFGAPGRVIVSLLIFCCVLSCSLITMFSSSRIAHATGEAGLMLFPKFFKHLNSRVGTPDHAVLFNFVVTIVLMFAFQGETFWRIIDMVSYPLWFFYGLSSLGLLVVKARSGGIFHRDPTMQGVQVHAIGPMAVVAVSTFLMIFPFFQEGSVLTSALGWAVMTTGVMPWFVLVYLPSRRAKAAEATAGAARGETGTQ</sequence>
<evidence type="ECO:0000256" key="5">
    <source>
        <dbReference type="SAM" id="Phobius"/>
    </source>
</evidence>